<dbReference type="Pfam" id="PF00300">
    <property type="entry name" value="His_Phos_1"/>
    <property type="match status" value="1"/>
</dbReference>
<keyword evidence="2" id="KW-1185">Reference proteome</keyword>
<accession>A0ABU7LNN6</accession>
<dbReference type="EMBL" id="JAZDRP010000002">
    <property type="protein sequence ID" value="MEE2525226.1"/>
    <property type="molecule type" value="Genomic_DNA"/>
</dbReference>
<dbReference type="RefSeq" id="WP_330197891.1">
    <property type="nucleotide sequence ID" value="NZ_JAZDRP010000002.1"/>
</dbReference>
<proteinExistence type="predicted"/>
<evidence type="ECO:0000313" key="2">
    <source>
        <dbReference type="Proteomes" id="UP001354971"/>
    </source>
</evidence>
<dbReference type="InterPro" id="IPR029033">
    <property type="entry name" value="His_PPase_superfam"/>
</dbReference>
<name>A0ABU7LNN6_9PROT</name>
<dbReference type="InterPro" id="IPR013078">
    <property type="entry name" value="His_Pase_superF_clade-1"/>
</dbReference>
<comment type="caution">
    <text evidence="1">The sequence shown here is derived from an EMBL/GenBank/DDBJ whole genome shotgun (WGS) entry which is preliminary data.</text>
</comment>
<dbReference type="SUPFAM" id="SSF53254">
    <property type="entry name" value="Phosphoglycerate mutase-like"/>
    <property type="match status" value="1"/>
</dbReference>
<organism evidence="1 2">
    <name type="scientific">Hyphobacterium lacteum</name>
    <dbReference type="NCBI Taxonomy" id="3116575"/>
    <lineage>
        <taxon>Bacteria</taxon>
        <taxon>Pseudomonadati</taxon>
        <taxon>Pseudomonadota</taxon>
        <taxon>Alphaproteobacteria</taxon>
        <taxon>Maricaulales</taxon>
        <taxon>Maricaulaceae</taxon>
        <taxon>Hyphobacterium</taxon>
    </lineage>
</organism>
<gene>
    <name evidence="1" type="ORF">V0U79_02535</name>
</gene>
<protein>
    <submittedName>
        <fullName evidence="1">Histidine phosphatase family protein</fullName>
    </submittedName>
</protein>
<evidence type="ECO:0000313" key="1">
    <source>
        <dbReference type="EMBL" id="MEE2525226.1"/>
    </source>
</evidence>
<dbReference type="Gene3D" id="3.40.50.1240">
    <property type="entry name" value="Phosphoglycerate mutase-like"/>
    <property type="match status" value="1"/>
</dbReference>
<reference evidence="1 2" key="1">
    <citation type="submission" date="2024-01" db="EMBL/GenBank/DDBJ databases">
        <title>Hyphobacterium bacterium isolated from marine sediment.</title>
        <authorList>
            <person name="Zhao S."/>
        </authorList>
    </citation>
    <scope>NUCLEOTIDE SEQUENCE [LARGE SCALE GENOMIC DNA]</scope>
    <source>
        <strain evidence="2">HN65</strain>
    </source>
</reference>
<dbReference type="Proteomes" id="UP001354971">
    <property type="component" value="Unassembled WGS sequence"/>
</dbReference>
<sequence>MTDPNHPTEPVCGSITIARHGMPDADRTVKIDWEGYEHWWKGYDAAGLAPGQEPPDELVQAAAEARVVFASSLPRAIETARAAAPDRRLVIDPDFVEAPLPPPQMSGTLKPGTWGVYARIFWWLGFSRGLETRREAELRAERAADKLVIAAEEGNVVLCAHGWFNRMLRPALKRRGWRCVQDGGDTYWSNRRYEKIR</sequence>